<accession>A0A3N4HXW8</accession>
<keyword evidence="2" id="KW-1185">Reference proteome</keyword>
<evidence type="ECO:0000313" key="1">
    <source>
        <dbReference type="EMBL" id="RPA76801.1"/>
    </source>
</evidence>
<dbReference type="Proteomes" id="UP000275078">
    <property type="component" value="Unassembled WGS sequence"/>
</dbReference>
<gene>
    <name evidence="1" type="ORF">BJ508DRAFT_330784</name>
</gene>
<organism evidence="1 2">
    <name type="scientific">Ascobolus immersus RN42</name>
    <dbReference type="NCBI Taxonomy" id="1160509"/>
    <lineage>
        <taxon>Eukaryota</taxon>
        <taxon>Fungi</taxon>
        <taxon>Dikarya</taxon>
        <taxon>Ascomycota</taxon>
        <taxon>Pezizomycotina</taxon>
        <taxon>Pezizomycetes</taxon>
        <taxon>Pezizales</taxon>
        <taxon>Ascobolaceae</taxon>
        <taxon>Ascobolus</taxon>
    </lineage>
</organism>
<proteinExistence type="predicted"/>
<dbReference type="EMBL" id="ML119737">
    <property type="protein sequence ID" value="RPA76801.1"/>
    <property type="molecule type" value="Genomic_DNA"/>
</dbReference>
<name>A0A3N4HXW8_ASCIM</name>
<dbReference type="AlphaFoldDB" id="A0A3N4HXW8"/>
<sequence>MSDTNLKRRKYRRKKPLRVVFCRKGKSRMEVKPSRLQRDPDDPLVIFSNTFANSSKYMHLRAISNPSFGEILCRGLVSEKVSPPILGKLPLTPGFRLLRLLPTLPLDKKLSRSLEVLLSALASPDYLKELQKILKLHKELVWEMYDLSRLKGFARPRSLDAPALRALGIFDIPILALLIVEGTSSILENLALHGEEYSIVRDTIFKEVWLGGAQYVRKFGARLPGGSFLLKLERGMARQVHIDLIATVTECLMGDINFLLFHCEDVAFGEDGEVVPYNRPGLPFLGRNVPLLKFLVKLRSESIESRIWRHLREADDEPVLVITPPLSYRRNHVDRETLSFRYSE</sequence>
<reference evidence="1 2" key="1">
    <citation type="journal article" date="2018" name="Nat. Ecol. Evol.">
        <title>Pezizomycetes genomes reveal the molecular basis of ectomycorrhizal truffle lifestyle.</title>
        <authorList>
            <person name="Murat C."/>
            <person name="Payen T."/>
            <person name="Noel B."/>
            <person name="Kuo A."/>
            <person name="Morin E."/>
            <person name="Chen J."/>
            <person name="Kohler A."/>
            <person name="Krizsan K."/>
            <person name="Balestrini R."/>
            <person name="Da Silva C."/>
            <person name="Montanini B."/>
            <person name="Hainaut M."/>
            <person name="Levati E."/>
            <person name="Barry K.W."/>
            <person name="Belfiori B."/>
            <person name="Cichocki N."/>
            <person name="Clum A."/>
            <person name="Dockter R.B."/>
            <person name="Fauchery L."/>
            <person name="Guy J."/>
            <person name="Iotti M."/>
            <person name="Le Tacon F."/>
            <person name="Lindquist E.A."/>
            <person name="Lipzen A."/>
            <person name="Malagnac F."/>
            <person name="Mello A."/>
            <person name="Molinier V."/>
            <person name="Miyauchi S."/>
            <person name="Poulain J."/>
            <person name="Riccioni C."/>
            <person name="Rubini A."/>
            <person name="Sitrit Y."/>
            <person name="Splivallo R."/>
            <person name="Traeger S."/>
            <person name="Wang M."/>
            <person name="Zifcakova L."/>
            <person name="Wipf D."/>
            <person name="Zambonelli A."/>
            <person name="Paolocci F."/>
            <person name="Nowrousian M."/>
            <person name="Ottonello S."/>
            <person name="Baldrian P."/>
            <person name="Spatafora J.W."/>
            <person name="Henrissat B."/>
            <person name="Nagy L.G."/>
            <person name="Aury J.M."/>
            <person name="Wincker P."/>
            <person name="Grigoriev I.V."/>
            <person name="Bonfante P."/>
            <person name="Martin F.M."/>
        </authorList>
    </citation>
    <scope>NUCLEOTIDE SEQUENCE [LARGE SCALE GENOMIC DNA]</scope>
    <source>
        <strain evidence="1 2">RN42</strain>
    </source>
</reference>
<protein>
    <submittedName>
        <fullName evidence="1">Uncharacterized protein</fullName>
    </submittedName>
</protein>
<evidence type="ECO:0000313" key="2">
    <source>
        <dbReference type="Proteomes" id="UP000275078"/>
    </source>
</evidence>